<sequence>MGRVRRMLIVDGYTDEPAGLGVPPYLDVYAREAYGALKLVDSSNEAYYLTIDEVRKDWVGYAELTKKVDLVLVIAGALVPGKYLGGEPLRSPQEFERLKFLSSAPVALAGPAASFGLGGTGGSVSSEVEADYRIRGRVAHWVYEAALWGPESASDALWIDNYALVDKALIRGSEVVKQHPNYKVGNLTVELETYSGCARSVGGGCSFCLAPLKGRPVQRDVRKIVEEVEALYKFGVRSFRLGRQSDILVYGSPDLGTEEWPRPSPLALRRLFQGIRSVAPSLITLHIDNVNPGTISRWPEESELALKEIVRWHTPGDVAAMGIESVDPRVVKINNLKVLLDDALVAIRIVNKVGRNRGWNGLPHLLPGINFIAGLPGESKETWEYNKALLDRIEEEGLLVRRVNLRKLSLLPGTQAYSLTKKVVVSKGYEGFRKYVMKWQERMLKKVVPPGTVLRNLVVEKVEKGVSYARQPASYPLTVEIVKPLPVGSWITAVVKRAHSRSVLAELR</sequence>
<evidence type="ECO:0000313" key="3">
    <source>
        <dbReference type="Proteomes" id="UP000000262"/>
    </source>
</evidence>
<reference evidence="2 3" key="1">
    <citation type="journal article" date="2008" name="Genome Biol.">
        <title>A genomic analysis of the archaeal system Ignicoccus hospitalis-Nanoarchaeum equitans.</title>
        <authorList>
            <person name="Podar M."/>
            <person name="Anderson I."/>
            <person name="Makarova K.S."/>
            <person name="Elkins J.G."/>
            <person name="Ivanova N."/>
            <person name="Wall M.A."/>
            <person name="Lykidis A."/>
            <person name="Mavromatis K."/>
            <person name="Sun H."/>
            <person name="Hudson M.E."/>
            <person name="Chen W."/>
            <person name="Deciu C."/>
            <person name="Hutchison D."/>
            <person name="Eads J.R."/>
            <person name="Anderson A."/>
            <person name="Fernandes F."/>
            <person name="Szeto E."/>
            <person name="Lapidus A."/>
            <person name="Kyrpides N.C."/>
            <person name="Saier M.H.Jr."/>
            <person name="Richardson P.M."/>
            <person name="Rachel R."/>
            <person name="Huber H."/>
            <person name="Eisen J.A."/>
            <person name="Koonin E.V."/>
            <person name="Keller M."/>
            <person name="Stetter K.O."/>
        </authorList>
    </citation>
    <scope>NUCLEOTIDE SEQUENCE [LARGE SCALE GENOMIC DNA]</scope>
    <source>
        <strain evidence="3">KIN4/I / DSM 18386 / JCM 14125</strain>
    </source>
</reference>
<keyword evidence="3" id="KW-1185">Reference proteome</keyword>
<gene>
    <name evidence="2" type="ordered locus">Igni_0708</name>
</gene>
<dbReference type="eggNOG" id="arCOG01359">
    <property type="taxonomic scope" value="Archaea"/>
</dbReference>
<protein>
    <submittedName>
        <fullName evidence="2">Radical SAM domain protein</fullName>
    </submittedName>
</protein>
<feature type="domain" description="Radical SAM core" evidence="1">
    <location>
        <begin position="183"/>
        <end position="446"/>
    </location>
</feature>
<organism evidence="2 3">
    <name type="scientific">Ignicoccus hospitalis (strain KIN4/I / DSM 18386 / JCM 14125)</name>
    <dbReference type="NCBI Taxonomy" id="453591"/>
    <lineage>
        <taxon>Archaea</taxon>
        <taxon>Thermoproteota</taxon>
        <taxon>Thermoprotei</taxon>
        <taxon>Desulfurococcales</taxon>
        <taxon>Desulfurococcaceae</taxon>
        <taxon>Ignicoccus</taxon>
    </lineage>
</organism>
<dbReference type="Gene3D" id="3.30.750.200">
    <property type="match status" value="1"/>
</dbReference>
<dbReference type="SUPFAM" id="SSF102114">
    <property type="entry name" value="Radical SAM enzymes"/>
    <property type="match status" value="1"/>
</dbReference>
<dbReference type="InterPro" id="IPR007197">
    <property type="entry name" value="rSAM"/>
</dbReference>
<evidence type="ECO:0000313" key="2">
    <source>
        <dbReference type="EMBL" id="ABU81890.1"/>
    </source>
</evidence>
<dbReference type="OrthoDB" id="358785at2157"/>
<dbReference type="Pfam" id="PF04055">
    <property type="entry name" value="Radical_SAM"/>
    <property type="match status" value="1"/>
</dbReference>
<evidence type="ECO:0000259" key="1">
    <source>
        <dbReference type="PROSITE" id="PS51918"/>
    </source>
</evidence>
<dbReference type="HOGENOM" id="CLU_533842_0_0_2"/>
<dbReference type="GO" id="GO:0003824">
    <property type="term" value="F:catalytic activity"/>
    <property type="evidence" value="ECO:0007669"/>
    <property type="project" value="InterPro"/>
</dbReference>
<dbReference type="GeneID" id="5562243"/>
<dbReference type="PROSITE" id="PS51918">
    <property type="entry name" value="RADICAL_SAM"/>
    <property type="match status" value="1"/>
</dbReference>
<dbReference type="InterPro" id="IPR006638">
    <property type="entry name" value="Elp3/MiaA/NifB-like_rSAM"/>
</dbReference>
<dbReference type="KEGG" id="iho:Igni_0708"/>
<dbReference type="PANTHER" id="PTHR43324">
    <property type="match status" value="1"/>
</dbReference>
<dbReference type="Proteomes" id="UP000000262">
    <property type="component" value="Chromosome"/>
</dbReference>
<dbReference type="InterPro" id="IPR058240">
    <property type="entry name" value="rSAM_sf"/>
</dbReference>
<dbReference type="SMART" id="SM00729">
    <property type="entry name" value="Elp3"/>
    <property type="match status" value="1"/>
</dbReference>
<dbReference type="STRING" id="453591.Igni_0708"/>
<dbReference type="GO" id="GO:0051536">
    <property type="term" value="F:iron-sulfur cluster binding"/>
    <property type="evidence" value="ECO:0007669"/>
    <property type="project" value="InterPro"/>
</dbReference>
<dbReference type="PANTHER" id="PTHR43324:SF1">
    <property type="entry name" value="RADICAL SAM CORE DOMAIN-CONTAINING PROTEIN"/>
    <property type="match status" value="1"/>
</dbReference>
<dbReference type="EMBL" id="CP000816">
    <property type="protein sequence ID" value="ABU81890.1"/>
    <property type="molecule type" value="Genomic_DNA"/>
</dbReference>
<proteinExistence type="predicted"/>
<accession>A8AAD8</accession>
<dbReference type="SFLD" id="SFLDS00029">
    <property type="entry name" value="Radical_SAM"/>
    <property type="match status" value="1"/>
</dbReference>
<dbReference type="AlphaFoldDB" id="A8AAD8"/>
<dbReference type="RefSeq" id="WP_011998742.1">
    <property type="nucleotide sequence ID" value="NC_009776.1"/>
</dbReference>
<dbReference type="SFLD" id="SFLDG01082">
    <property type="entry name" value="B12-binding_domain_containing"/>
    <property type="match status" value="1"/>
</dbReference>
<dbReference type="Gene3D" id="3.30.750.210">
    <property type="match status" value="1"/>
</dbReference>
<name>A8AAD8_IGNH4</name>
<dbReference type="PhylomeDB" id="A8AAD8"/>